<dbReference type="Pfam" id="PF13860">
    <property type="entry name" value="FlgD_ig"/>
    <property type="match status" value="1"/>
</dbReference>
<dbReference type="RefSeq" id="WP_377044491.1">
    <property type="nucleotide sequence ID" value="NZ_JBHLUN010000007.1"/>
</dbReference>
<organism evidence="8 9">
    <name type="scientific">Roseomonas elaeocarpi</name>
    <dbReference type="NCBI Taxonomy" id="907779"/>
    <lineage>
        <taxon>Bacteria</taxon>
        <taxon>Pseudomonadati</taxon>
        <taxon>Pseudomonadota</taxon>
        <taxon>Alphaproteobacteria</taxon>
        <taxon>Acetobacterales</taxon>
        <taxon>Roseomonadaceae</taxon>
        <taxon>Roseomonas</taxon>
    </lineage>
</organism>
<dbReference type="Gene3D" id="2.30.30.910">
    <property type="match status" value="1"/>
</dbReference>
<protein>
    <recommendedName>
        <fullName evidence="2 5">Basal-body rod modification protein FlgD</fullName>
    </recommendedName>
</protein>
<keyword evidence="8" id="KW-0282">Flagellum</keyword>
<evidence type="ECO:0000313" key="9">
    <source>
        <dbReference type="Proteomes" id="UP001589865"/>
    </source>
</evidence>
<name>A0ABV6JWN8_9PROT</name>
<sequence>MSTVSSSTSASTATQVSNAAASQSSLTSSYDTFLTLLTTQLKNQSPDDPMDTNQMTQQLVQFSSVEQQVSMNKNLETLISLQQTSQLTSAAPMLGQTVEISSDQLSLQNGAAQIKLPAAGQAQNAHVTVSNSVGRTLYEEDVALGSSSQTWSWNGKNSSGVQQSDGTYTVSVSGTDASGQAATVDYSVLAKATGLERDGTTLNLKSGSTSYDFADVVSVNSTN</sequence>
<dbReference type="InterPro" id="IPR025965">
    <property type="entry name" value="FlgD/Vpr_Ig-like"/>
</dbReference>
<reference evidence="8 9" key="1">
    <citation type="submission" date="2024-09" db="EMBL/GenBank/DDBJ databases">
        <authorList>
            <person name="Sun Q."/>
            <person name="Mori K."/>
        </authorList>
    </citation>
    <scope>NUCLEOTIDE SEQUENCE [LARGE SCALE GENOMIC DNA]</scope>
    <source>
        <strain evidence="8 9">TBRC 5777</strain>
    </source>
</reference>
<keyword evidence="9" id="KW-1185">Reference proteome</keyword>
<feature type="domain" description="FlgD/Vpr Ig-like" evidence="7">
    <location>
        <begin position="102"/>
        <end position="177"/>
    </location>
</feature>
<comment type="function">
    <text evidence="4 5">Required for flagellar hook formation. May act as a scaffolding protein.</text>
</comment>
<evidence type="ECO:0000256" key="4">
    <source>
        <dbReference type="ARBA" id="ARBA00024746"/>
    </source>
</evidence>
<evidence type="ECO:0000256" key="2">
    <source>
        <dbReference type="ARBA" id="ARBA00016013"/>
    </source>
</evidence>
<accession>A0ABV6JWN8</accession>
<dbReference type="Proteomes" id="UP001589865">
    <property type="component" value="Unassembled WGS sequence"/>
</dbReference>
<evidence type="ECO:0000256" key="6">
    <source>
        <dbReference type="SAM" id="MobiDB-lite"/>
    </source>
</evidence>
<keyword evidence="8" id="KW-0969">Cilium</keyword>
<evidence type="ECO:0000313" key="8">
    <source>
        <dbReference type="EMBL" id="MFC0408736.1"/>
    </source>
</evidence>
<evidence type="ECO:0000259" key="7">
    <source>
        <dbReference type="Pfam" id="PF13860"/>
    </source>
</evidence>
<feature type="region of interest" description="Disordered" evidence="6">
    <location>
        <begin position="1"/>
        <end position="21"/>
    </location>
</feature>
<dbReference type="Pfam" id="PF03963">
    <property type="entry name" value="FlgD"/>
    <property type="match status" value="1"/>
</dbReference>
<evidence type="ECO:0000256" key="5">
    <source>
        <dbReference type="RuleBase" id="RU362076"/>
    </source>
</evidence>
<gene>
    <name evidence="8" type="ORF">ACFFGY_10775</name>
</gene>
<dbReference type="Gene3D" id="2.60.40.4070">
    <property type="match status" value="1"/>
</dbReference>
<keyword evidence="3 5" id="KW-1005">Bacterial flagellum biogenesis</keyword>
<dbReference type="EMBL" id="JBHLUN010000007">
    <property type="protein sequence ID" value="MFC0408736.1"/>
    <property type="molecule type" value="Genomic_DNA"/>
</dbReference>
<proteinExistence type="inferred from homology"/>
<evidence type="ECO:0000256" key="3">
    <source>
        <dbReference type="ARBA" id="ARBA00022795"/>
    </source>
</evidence>
<keyword evidence="8" id="KW-0966">Cell projection</keyword>
<comment type="caution">
    <text evidence="8">The sequence shown here is derived from an EMBL/GenBank/DDBJ whole genome shotgun (WGS) entry which is preliminary data.</text>
</comment>
<dbReference type="InterPro" id="IPR005648">
    <property type="entry name" value="FlgD"/>
</dbReference>
<evidence type="ECO:0000256" key="1">
    <source>
        <dbReference type="ARBA" id="ARBA00010577"/>
    </source>
</evidence>
<comment type="similarity">
    <text evidence="1 5">Belongs to the FlgD family.</text>
</comment>